<evidence type="ECO:0000256" key="1">
    <source>
        <dbReference type="SAM" id="MobiDB-lite"/>
    </source>
</evidence>
<evidence type="ECO:0000313" key="2">
    <source>
        <dbReference type="EMBL" id="BEQ14124.1"/>
    </source>
</evidence>
<name>A0AAU9ELQ1_9BACT</name>
<gene>
    <name evidence="2" type="ORF">FAK_11900</name>
</gene>
<feature type="compositionally biased region" description="Polar residues" evidence="1">
    <location>
        <begin position="166"/>
        <end position="176"/>
    </location>
</feature>
<dbReference type="KEGG" id="dmp:FAK_11900"/>
<organism evidence="2 3">
    <name type="scientific">Desulfoferula mesophila</name>
    <dbReference type="NCBI Taxonomy" id="3058419"/>
    <lineage>
        <taxon>Bacteria</taxon>
        <taxon>Pseudomonadati</taxon>
        <taxon>Thermodesulfobacteriota</taxon>
        <taxon>Desulfarculia</taxon>
        <taxon>Desulfarculales</taxon>
        <taxon>Desulfarculaceae</taxon>
        <taxon>Desulfoferula</taxon>
    </lineage>
</organism>
<keyword evidence="3" id="KW-1185">Reference proteome</keyword>
<evidence type="ECO:0008006" key="4">
    <source>
        <dbReference type="Google" id="ProtNLM"/>
    </source>
</evidence>
<dbReference type="EMBL" id="AP028679">
    <property type="protein sequence ID" value="BEQ14124.1"/>
    <property type="molecule type" value="Genomic_DNA"/>
</dbReference>
<feature type="region of interest" description="Disordered" evidence="1">
    <location>
        <begin position="153"/>
        <end position="176"/>
    </location>
</feature>
<accession>A0AAU9ELQ1</accession>
<protein>
    <recommendedName>
        <fullName evidence="4">Aspartate kinase</fullName>
    </recommendedName>
</protein>
<evidence type="ECO:0000313" key="3">
    <source>
        <dbReference type="Proteomes" id="UP001366166"/>
    </source>
</evidence>
<dbReference type="AlphaFoldDB" id="A0AAU9ELQ1"/>
<proteinExistence type="predicted"/>
<sequence>MPAMKRLRITGWKQRRNLSLLAVKGWPWAGVNALAGAFTQARINLPFLLMHGGKGGVRVGLCLETANSPQALALAQELAQAHGWPTPRVREPVIALTFYPLAAGMALPAQALACLATVGLKPLALGTSLAAMTVILPEDQLAAAVEALGSRFDLPPGGSPPEEQVSVVQSPLSREG</sequence>
<reference evidence="3" key="1">
    <citation type="journal article" date="2023" name="Arch. Microbiol.">
        <title>Desulfoferula mesophilus gen. nov. sp. nov., a mesophilic sulfate-reducing bacterium isolated from a brackish lake sediment.</title>
        <authorList>
            <person name="Watanabe T."/>
            <person name="Yabe T."/>
            <person name="Tsuji J.M."/>
            <person name="Fukui M."/>
        </authorList>
    </citation>
    <scope>NUCLEOTIDE SEQUENCE [LARGE SCALE GENOMIC DNA]</scope>
    <source>
        <strain evidence="3">12FAK</strain>
    </source>
</reference>
<dbReference type="Proteomes" id="UP001366166">
    <property type="component" value="Chromosome"/>
</dbReference>